<sequence>MSSILFQANALKYADALKPEIRQAACFTRKGSEHMAVLTESVLRSQYFKNQANKSVIKLPKDTILTPAAKSYLKEKKITVEYISETNQAENKREKLSGSKREEKSSPQFRIIQGGFLNEKPVHMTSLHGNLLVPKTHKRIIFRGKLDSLEAKIIEAQWMLAEKNLDKLAEDLSVILDSVRTIKRSEMEGEKLETFSLFQMDEKEIQKKARHPEKYFGKDDVEPEYRMGIGIVLLNTIRALIRETEVAACQAWTDEDGSAEREELISALNSLSSLCKVMMFKVDSGYYKTEKEGKK</sequence>
<dbReference type="GO" id="GO:0009236">
    <property type="term" value="P:cobalamin biosynthetic process"/>
    <property type="evidence" value="ECO:0007669"/>
    <property type="project" value="InterPro"/>
</dbReference>
<dbReference type="Proteomes" id="UP000602050">
    <property type="component" value="Unassembled WGS sequence"/>
</dbReference>
<dbReference type="InterPro" id="IPR016030">
    <property type="entry name" value="CblAdoTrfase-like"/>
</dbReference>
<dbReference type="InterPro" id="IPR009194">
    <property type="entry name" value="AdoTrfase_EutT"/>
</dbReference>
<dbReference type="Gene3D" id="1.20.1200.10">
    <property type="entry name" value="Cobalamin adenosyltransferase-like"/>
    <property type="match status" value="1"/>
</dbReference>
<proteinExistence type="predicted"/>
<comment type="caution">
    <text evidence="5">The sequence shown here is derived from an EMBL/GenBank/DDBJ whole genome shotgun (WGS) entry which is preliminary data.</text>
</comment>
<dbReference type="PIRSF" id="PIRSF012294">
    <property type="entry name" value="ATR_EutT"/>
    <property type="match status" value="1"/>
</dbReference>
<evidence type="ECO:0000313" key="6">
    <source>
        <dbReference type="Proteomes" id="UP000602050"/>
    </source>
</evidence>
<reference evidence="5" key="2">
    <citation type="submission" date="2020-09" db="EMBL/GenBank/DDBJ databases">
        <authorList>
            <person name="Sun Q."/>
            <person name="Zhou Y."/>
        </authorList>
    </citation>
    <scope>NUCLEOTIDE SEQUENCE</scope>
    <source>
        <strain evidence="5">CGMCC 1.12360</strain>
    </source>
</reference>
<keyword evidence="2" id="KW-0547">Nucleotide-binding</keyword>
<evidence type="ECO:0000259" key="4">
    <source>
        <dbReference type="Pfam" id="PF01923"/>
    </source>
</evidence>
<name>A0A8J3EK57_9BACI</name>
<dbReference type="GO" id="GO:0005524">
    <property type="term" value="F:ATP binding"/>
    <property type="evidence" value="ECO:0007669"/>
    <property type="project" value="UniProtKB-KW"/>
</dbReference>
<dbReference type="SUPFAM" id="SSF89028">
    <property type="entry name" value="Cobalamin adenosyltransferase-like"/>
    <property type="match status" value="1"/>
</dbReference>
<keyword evidence="1" id="KW-0808">Transferase</keyword>
<gene>
    <name evidence="5" type="ORF">GCM10010978_13390</name>
</gene>
<evidence type="ECO:0000256" key="1">
    <source>
        <dbReference type="ARBA" id="ARBA00022679"/>
    </source>
</evidence>
<dbReference type="InterPro" id="IPR036451">
    <property type="entry name" value="CblAdoTrfase-like_sf"/>
</dbReference>
<protein>
    <recommendedName>
        <fullName evidence="4">Cobalamin adenosyltransferase-like domain-containing protein</fullName>
    </recommendedName>
</protein>
<keyword evidence="6" id="KW-1185">Reference proteome</keyword>
<accession>A0A8J3EK57</accession>
<evidence type="ECO:0000256" key="2">
    <source>
        <dbReference type="ARBA" id="ARBA00022741"/>
    </source>
</evidence>
<feature type="domain" description="Cobalamin adenosyltransferase-like" evidence="4">
    <location>
        <begin position="121"/>
        <end position="281"/>
    </location>
</feature>
<evidence type="ECO:0000256" key="3">
    <source>
        <dbReference type="ARBA" id="ARBA00022840"/>
    </source>
</evidence>
<organism evidence="5 6">
    <name type="scientific">Compostibacillus humi</name>
    <dbReference type="NCBI Taxonomy" id="1245525"/>
    <lineage>
        <taxon>Bacteria</taxon>
        <taxon>Bacillati</taxon>
        <taxon>Bacillota</taxon>
        <taxon>Bacilli</taxon>
        <taxon>Bacillales</taxon>
        <taxon>Bacillaceae</taxon>
        <taxon>Compostibacillus</taxon>
    </lineage>
</organism>
<reference evidence="5" key="1">
    <citation type="journal article" date="2014" name="Int. J. Syst. Evol. Microbiol.">
        <title>Complete genome sequence of Corynebacterium casei LMG S-19264T (=DSM 44701T), isolated from a smear-ripened cheese.</title>
        <authorList>
            <consortium name="US DOE Joint Genome Institute (JGI-PGF)"/>
            <person name="Walter F."/>
            <person name="Albersmeier A."/>
            <person name="Kalinowski J."/>
            <person name="Ruckert C."/>
        </authorList>
    </citation>
    <scope>NUCLEOTIDE SEQUENCE</scope>
    <source>
        <strain evidence="5">CGMCC 1.12360</strain>
    </source>
</reference>
<dbReference type="Pfam" id="PF01923">
    <property type="entry name" value="Cob_adeno_trans"/>
    <property type="match status" value="1"/>
</dbReference>
<dbReference type="GO" id="GO:0008817">
    <property type="term" value="F:corrinoid adenosyltransferase activity"/>
    <property type="evidence" value="ECO:0007669"/>
    <property type="project" value="InterPro"/>
</dbReference>
<dbReference type="AlphaFoldDB" id="A0A8J3EK57"/>
<keyword evidence="3" id="KW-0067">ATP-binding</keyword>
<dbReference type="EMBL" id="BMEV01000019">
    <property type="protein sequence ID" value="GGH74480.1"/>
    <property type="molecule type" value="Genomic_DNA"/>
</dbReference>
<dbReference type="GO" id="GO:0006580">
    <property type="term" value="P:ethanolamine metabolic process"/>
    <property type="evidence" value="ECO:0007669"/>
    <property type="project" value="InterPro"/>
</dbReference>
<evidence type="ECO:0000313" key="5">
    <source>
        <dbReference type="EMBL" id="GGH74480.1"/>
    </source>
</evidence>